<dbReference type="GO" id="GO:0008168">
    <property type="term" value="F:methyltransferase activity"/>
    <property type="evidence" value="ECO:0007669"/>
    <property type="project" value="UniProtKB-KW"/>
</dbReference>
<keyword evidence="1" id="KW-0489">Methyltransferase</keyword>
<reference evidence="1" key="1">
    <citation type="submission" date="2020-10" db="EMBL/GenBank/DDBJ databases">
        <authorList>
            <person name="Gilroy R."/>
        </authorList>
    </citation>
    <scope>NUCLEOTIDE SEQUENCE</scope>
    <source>
        <strain evidence="1">21143</strain>
    </source>
</reference>
<comment type="caution">
    <text evidence="1">The sequence shown here is derived from an EMBL/GenBank/DDBJ whole genome shotgun (WGS) entry which is preliminary data.</text>
</comment>
<dbReference type="Proteomes" id="UP000886722">
    <property type="component" value="Unassembled WGS sequence"/>
</dbReference>
<dbReference type="Gene3D" id="3.40.50.150">
    <property type="entry name" value="Vaccinia Virus protein VP39"/>
    <property type="match status" value="1"/>
</dbReference>
<dbReference type="AlphaFoldDB" id="A0A9D1GDN2"/>
<sequence length="266" mass="30341">DTNNIFSFFIEKAMKIGNVVSLIVPKSLINAPEFNLTRSLMKEKRVTHIIDFGEKGFKGVKIETICFILDIQKKPSNTIVESYITNTVLEHKQEYLMDDKFPYWIIYRNNEFDEVADKMDFNVFKAYRDRVITKSITKSNGKIRVLKSRNIGNNEIINIPEYDSYIDDVTGLDVAKYLNQSNCILLPNLTYNPRACFLPKGCIADGSVAILTLVNDADSVSKADLAFYATDSFTRFYAIARNLGTRSLNIDNNSVFFFGKLKSQQV</sequence>
<accession>A0A9D1GDN2</accession>
<evidence type="ECO:0000313" key="1">
    <source>
        <dbReference type="EMBL" id="HIT38931.1"/>
    </source>
</evidence>
<proteinExistence type="predicted"/>
<dbReference type="EMBL" id="DVKT01000020">
    <property type="protein sequence ID" value="HIT38931.1"/>
    <property type="molecule type" value="Genomic_DNA"/>
</dbReference>
<organism evidence="1 2">
    <name type="scientific">Candidatus Caccoplasma intestinavium</name>
    <dbReference type="NCBI Taxonomy" id="2840716"/>
    <lineage>
        <taxon>Bacteria</taxon>
        <taxon>Pseudomonadati</taxon>
        <taxon>Bacteroidota</taxon>
        <taxon>Bacteroidia</taxon>
        <taxon>Bacteroidales</taxon>
        <taxon>Bacteroidaceae</taxon>
        <taxon>Bacteroidaceae incertae sedis</taxon>
        <taxon>Candidatus Caccoplasma</taxon>
    </lineage>
</organism>
<dbReference type="InterPro" id="IPR029063">
    <property type="entry name" value="SAM-dependent_MTases_sf"/>
</dbReference>
<dbReference type="GO" id="GO:0032259">
    <property type="term" value="P:methylation"/>
    <property type="evidence" value="ECO:0007669"/>
    <property type="project" value="UniProtKB-KW"/>
</dbReference>
<protein>
    <submittedName>
        <fullName evidence="1">Eco57I restriction-modification methylase domain-containing protein</fullName>
    </submittedName>
</protein>
<name>A0A9D1GDN2_9BACT</name>
<feature type="non-terminal residue" evidence="1">
    <location>
        <position position="1"/>
    </location>
</feature>
<keyword evidence="1" id="KW-0808">Transferase</keyword>
<evidence type="ECO:0000313" key="2">
    <source>
        <dbReference type="Proteomes" id="UP000886722"/>
    </source>
</evidence>
<dbReference type="SUPFAM" id="SSF53335">
    <property type="entry name" value="S-adenosyl-L-methionine-dependent methyltransferases"/>
    <property type="match status" value="1"/>
</dbReference>
<reference evidence="1" key="2">
    <citation type="journal article" date="2021" name="PeerJ">
        <title>Extensive microbial diversity within the chicken gut microbiome revealed by metagenomics and culture.</title>
        <authorList>
            <person name="Gilroy R."/>
            <person name="Ravi A."/>
            <person name="Getino M."/>
            <person name="Pursley I."/>
            <person name="Horton D.L."/>
            <person name="Alikhan N.F."/>
            <person name="Baker D."/>
            <person name="Gharbi K."/>
            <person name="Hall N."/>
            <person name="Watson M."/>
            <person name="Adriaenssens E.M."/>
            <person name="Foster-Nyarko E."/>
            <person name="Jarju S."/>
            <person name="Secka A."/>
            <person name="Antonio M."/>
            <person name="Oren A."/>
            <person name="Chaudhuri R.R."/>
            <person name="La Ragione R."/>
            <person name="Hildebrand F."/>
            <person name="Pallen M.J."/>
        </authorList>
    </citation>
    <scope>NUCLEOTIDE SEQUENCE</scope>
    <source>
        <strain evidence="1">21143</strain>
    </source>
</reference>
<gene>
    <name evidence="1" type="ORF">IAD06_02680</name>
</gene>